<dbReference type="SUPFAM" id="SSF54001">
    <property type="entry name" value="Cysteine proteinases"/>
    <property type="match status" value="1"/>
</dbReference>
<dbReference type="InterPro" id="IPR038765">
    <property type="entry name" value="Papain-like_cys_pep_sf"/>
</dbReference>
<dbReference type="AlphaFoldDB" id="A0A4S4KVP3"/>
<dbReference type="PROSITE" id="PS52048">
    <property type="entry name" value="UCH_DOMAIN"/>
    <property type="match status" value="1"/>
</dbReference>
<name>A0A4S4KVP3_9APHY</name>
<organism evidence="3 4">
    <name type="scientific">Hermanssonia centrifuga</name>
    <dbReference type="NCBI Taxonomy" id="98765"/>
    <lineage>
        <taxon>Eukaryota</taxon>
        <taxon>Fungi</taxon>
        <taxon>Dikarya</taxon>
        <taxon>Basidiomycota</taxon>
        <taxon>Agaricomycotina</taxon>
        <taxon>Agaricomycetes</taxon>
        <taxon>Polyporales</taxon>
        <taxon>Meruliaceae</taxon>
        <taxon>Hermanssonia</taxon>
    </lineage>
</organism>
<accession>A0A4S4KVP3</accession>
<dbReference type="Proteomes" id="UP000309038">
    <property type="component" value="Unassembled WGS sequence"/>
</dbReference>
<comment type="caution">
    <text evidence="3">The sequence shown here is derived from an EMBL/GenBank/DDBJ whole genome shotgun (WGS) entry which is preliminary data.</text>
</comment>
<evidence type="ECO:0000313" key="3">
    <source>
        <dbReference type="EMBL" id="THH02647.1"/>
    </source>
</evidence>
<evidence type="ECO:0000256" key="1">
    <source>
        <dbReference type="PROSITE-ProRule" id="PRU01393"/>
    </source>
</evidence>
<dbReference type="InterPro" id="IPR001578">
    <property type="entry name" value="Peptidase_C12_UCH"/>
</dbReference>
<feature type="domain" description="UCH catalytic" evidence="2">
    <location>
        <begin position="1"/>
        <end position="65"/>
    </location>
</feature>
<protein>
    <recommendedName>
        <fullName evidence="2">UCH catalytic domain-containing protein</fullName>
    </recommendedName>
</protein>
<reference evidence="3 4" key="1">
    <citation type="submission" date="2019-02" db="EMBL/GenBank/DDBJ databases">
        <title>Genome sequencing of the rare red list fungi Phlebia centrifuga.</title>
        <authorList>
            <person name="Buettner E."/>
            <person name="Kellner H."/>
        </authorList>
    </citation>
    <scope>NUCLEOTIDE SEQUENCE [LARGE SCALE GENOMIC DNA]</scope>
    <source>
        <strain evidence="3 4">DSM 108282</strain>
    </source>
</reference>
<evidence type="ECO:0000313" key="4">
    <source>
        <dbReference type="Proteomes" id="UP000309038"/>
    </source>
</evidence>
<dbReference type="GO" id="GO:0004843">
    <property type="term" value="F:cysteine-type deubiquitinase activity"/>
    <property type="evidence" value="ECO:0007669"/>
    <property type="project" value="InterPro"/>
</dbReference>
<dbReference type="Gene3D" id="3.30.1490.420">
    <property type="entry name" value="Ubiquitin carboxyl-terminal hydrolase, domain 2"/>
    <property type="match status" value="1"/>
</dbReference>
<sequence>MPPSREDGIEATDGERRLIELDGRRVGPIDRGVCTNLLEDAARFVKENYMKQTKSMEFSMIALAPPVDY</sequence>
<dbReference type="EMBL" id="SGPJ01000003">
    <property type="protein sequence ID" value="THH02647.1"/>
    <property type="molecule type" value="Genomic_DNA"/>
</dbReference>
<dbReference type="GO" id="GO:0006511">
    <property type="term" value="P:ubiquitin-dependent protein catabolic process"/>
    <property type="evidence" value="ECO:0007669"/>
    <property type="project" value="InterPro"/>
</dbReference>
<evidence type="ECO:0000259" key="2">
    <source>
        <dbReference type="PROSITE" id="PS52048"/>
    </source>
</evidence>
<gene>
    <name evidence="3" type="ORF">EW026_g212</name>
</gene>
<comment type="caution">
    <text evidence="1">Lacks conserved residue(s) required for the propagation of feature annotation.</text>
</comment>
<comment type="similarity">
    <text evidence="1">Belongs to the peptidase C12 family.</text>
</comment>
<keyword evidence="4" id="KW-1185">Reference proteome</keyword>
<proteinExistence type="inferred from homology"/>